<accession>A0A1G9NA18</accession>
<dbReference type="EMBL" id="LT629700">
    <property type="protein sequence ID" value="SDL83171.1"/>
    <property type="molecule type" value="Genomic_DNA"/>
</dbReference>
<evidence type="ECO:0000313" key="2">
    <source>
        <dbReference type="EMBL" id="SDL83171.1"/>
    </source>
</evidence>
<dbReference type="AlphaFoldDB" id="A0A1G9NA18"/>
<organism evidence="2 3">
    <name type="scientific">Corynebacterium mycetoides</name>
    <dbReference type="NCBI Taxonomy" id="38302"/>
    <lineage>
        <taxon>Bacteria</taxon>
        <taxon>Bacillati</taxon>
        <taxon>Actinomycetota</taxon>
        <taxon>Actinomycetes</taxon>
        <taxon>Mycobacteriales</taxon>
        <taxon>Corynebacteriaceae</taxon>
        <taxon>Corynebacterium</taxon>
    </lineage>
</organism>
<dbReference type="STRING" id="38302.SAMN04488535_0926"/>
<keyword evidence="2" id="KW-0808">Transferase</keyword>
<keyword evidence="3" id="KW-1185">Reference proteome</keyword>
<name>A0A1G9NA18_9CORY</name>
<evidence type="ECO:0000259" key="1">
    <source>
        <dbReference type="Pfam" id="PF13508"/>
    </source>
</evidence>
<sequence length="215" mass="24019">MFVYRKFAVTTSRTPPFAWFDRGVTVSLRRLGGAEFALLAPDLVDIYISAMGYDPSIRSQRIAVWRREVIWPGFAAVAAVESTPSGESTVGIAYGFLGTRERWWDQQLVRGLRAIGGPTPRHRDMLDSYFEVAEVHVSPRCQGAGIGKKMLTQLLWNAPANWALLSTPEVPNEANNAFGLYRKMGFVDVLRNFSYAGDPRPFAILARALPLENPR</sequence>
<dbReference type="Pfam" id="PF13508">
    <property type="entry name" value="Acetyltransf_7"/>
    <property type="match status" value="1"/>
</dbReference>
<dbReference type="InterPro" id="IPR016181">
    <property type="entry name" value="Acyl_CoA_acyltransferase"/>
</dbReference>
<dbReference type="SUPFAM" id="SSF55729">
    <property type="entry name" value="Acyl-CoA N-acyltransferases (Nat)"/>
    <property type="match status" value="1"/>
</dbReference>
<gene>
    <name evidence="2" type="ORF">SAMN04488535_0926</name>
</gene>
<protein>
    <submittedName>
        <fullName evidence="2">Acetyltransferase (GNAT) family protein</fullName>
    </submittedName>
</protein>
<dbReference type="InterPro" id="IPR000182">
    <property type="entry name" value="GNAT_dom"/>
</dbReference>
<proteinExistence type="predicted"/>
<feature type="domain" description="N-acetyltransferase" evidence="1">
    <location>
        <begin position="130"/>
        <end position="187"/>
    </location>
</feature>
<dbReference type="GO" id="GO:0016747">
    <property type="term" value="F:acyltransferase activity, transferring groups other than amino-acyl groups"/>
    <property type="evidence" value="ECO:0007669"/>
    <property type="project" value="InterPro"/>
</dbReference>
<dbReference type="Gene3D" id="3.40.630.30">
    <property type="match status" value="1"/>
</dbReference>
<evidence type="ECO:0000313" key="3">
    <source>
        <dbReference type="Proteomes" id="UP000199350"/>
    </source>
</evidence>
<reference evidence="3" key="1">
    <citation type="submission" date="2016-10" db="EMBL/GenBank/DDBJ databases">
        <authorList>
            <person name="Varghese N."/>
            <person name="Submissions S."/>
        </authorList>
    </citation>
    <scope>NUCLEOTIDE SEQUENCE [LARGE SCALE GENOMIC DNA]</scope>
    <source>
        <strain evidence="3">DSM 20632</strain>
    </source>
</reference>
<dbReference type="Proteomes" id="UP000199350">
    <property type="component" value="Chromosome I"/>
</dbReference>